<proteinExistence type="predicted"/>
<gene>
    <name evidence="1" type="ORF">ACJMK2_017345</name>
</gene>
<evidence type="ECO:0000313" key="2">
    <source>
        <dbReference type="Proteomes" id="UP001634394"/>
    </source>
</evidence>
<dbReference type="EMBL" id="JBJQND010000015">
    <property type="protein sequence ID" value="KAL3853845.1"/>
    <property type="molecule type" value="Genomic_DNA"/>
</dbReference>
<sequence length="93" mass="10473">MIAPKRKKVKEQGDKNKCITLAQKRTEKKKKEQTVSLEIEEEINDKCNLNAQFSSEQMSEQCTPIENCNLPSDAFIGDDNHQVPTTSLSLCSS</sequence>
<dbReference type="Proteomes" id="UP001634394">
    <property type="component" value="Unassembled WGS sequence"/>
</dbReference>
<keyword evidence="2" id="KW-1185">Reference proteome</keyword>
<dbReference type="AlphaFoldDB" id="A0ABD3UXL7"/>
<name>A0ABD3UXL7_SINWO</name>
<accession>A0ABD3UXL7</accession>
<organism evidence="1 2">
    <name type="scientific">Sinanodonta woodiana</name>
    <name type="common">Chinese pond mussel</name>
    <name type="synonym">Anodonta woodiana</name>
    <dbReference type="NCBI Taxonomy" id="1069815"/>
    <lineage>
        <taxon>Eukaryota</taxon>
        <taxon>Metazoa</taxon>
        <taxon>Spiralia</taxon>
        <taxon>Lophotrochozoa</taxon>
        <taxon>Mollusca</taxon>
        <taxon>Bivalvia</taxon>
        <taxon>Autobranchia</taxon>
        <taxon>Heteroconchia</taxon>
        <taxon>Palaeoheterodonta</taxon>
        <taxon>Unionida</taxon>
        <taxon>Unionoidea</taxon>
        <taxon>Unionidae</taxon>
        <taxon>Unioninae</taxon>
        <taxon>Sinanodonta</taxon>
    </lineage>
</organism>
<evidence type="ECO:0000313" key="1">
    <source>
        <dbReference type="EMBL" id="KAL3853845.1"/>
    </source>
</evidence>
<reference evidence="1 2" key="1">
    <citation type="submission" date="2024-11" db="EMBL/GenBank/DDBJ databases">
        <title>Chromosome-level genome assembly of the freshwater bivalve Anodonta woodiana.</title>
        <authorList>
            <person name="Chen X."/>
        </authorList>
    </citation>
    <scope>NUCLEOTIDE SEQUENCE [LARGE SCALE GENOMIC DNA]</scope>
    <source>
        <strain evidence="1">MN2024</strain>
        <tissue evidence="1">Gills</tissue>
    </source>
</reference>
<protein>
    <submittedName>
        <fullName evidence="1">Uncharacterized protein</fullName>
    </submittedName>
</protein>
<comment type="caution">
    <text evidence="1">The sequence shown here is derived from an EMBL/GenBank/DDBJ whole genome shotgun (WGS) entry which is preliminary data.</text>
</comment>